<dbReference type="EMBL" id="STGY01000044">
    <property type="protein sequence ID" value="THV41450.1"/>
    <property type="molecule type" value="Genomic_DNA"/>
</dbReference>
<feature type="signal peptide" evidence="7">
    <location>
        <begin position="1"/>
        <end position="40"/>
    </location>
</feature>
<evidence type="ECO:0000256" key="2">
    <source>
        <dbReference type="ARBA" id="ARBA00022729"/>
    </source>
</evidence>
<name>A0A4S8QB06_9ACTN</name>
<proteinExistence type="inferred from homology"/>
<dbReference type="InterPro" id="IPR006311">
    <property type="entry name" value="TAT_signal"/>
</dbReference>
<dbReference type="InterPro" id="IPR023296">
    <property type="entry name" value="Glyco_hydro_beta-prop_sf"/>
</dbReference>
<gene>
    <name evidence="8" type="ORF">FAB82_11670</name>
</gene>
<evidence type="ECO:0000313" key="8">
    <source>
        <dbReference type="EMBL" id="THV41450.1"/>
    </source>
</evidence>
<keyword evidence="9" id="KW-1185">Reference proteome</keyword>
<reference evidence="9" key="1">
    <citation type="submission" date="2019-04" db="EMBL/GenBank/DDBJ databases">
        <title>Nocardioides xinjiangensis sp. nov.</title>
        <authorList>
            <person name="Liu S."/>
        </authorList>
    </citation>
    <scope>NUCLEOTIDE SEQUENCE [LARGE SCALE GENOMIC DNA]</scope>
    <source>
        <strain evidence="9">18</strain>
    </source>
</reference>
<feature type="compositionally biased region" description="Polar residues" evidence="6">
    <location>
        <begin position="330"/>
        <end position="345"/>
    </location>
</feature>
<comment type="caution">
    <text evidence="8">The sequence shown here is derived from an EMBL/GenBank/DDBJ whole genome shotgun (WGS) entry which is preliminary data.</text>
</comment>
<reference evidence="8 9" key="2">
    <citation type="submission" date="2019-05" db="EMBL/GenBank/DDBJ databases">
        <title>Glycomyces buryatensis sp. nov.</title>
        <authorList>
            <person name="Nikitina E."/>
        </authorList>
    </citation>
    <scope>NUCLEOTIDE SEQUENCE [LARGE SCALE GENOMIC DNA]</scope>
    <source>
        <strain evidence="8 9">18</strain>
    </source>
</reference>
<accession>A0A4S8QB06</accession>
<dbReference type="SUPFAM" id="SSF75005">
    <property type="entry name" value="Arabinanase/levansucrase/invertase"/>
    <property type="match status" value="1"/>
</dbReference>
<dbReference type="PANTHER" id="PTHR43817">
    <property type="entry name" value="GLYCOSYL HYDROLASE"/>
    <property type="match status" value="1"/>
</dbReference>
<dbReference type="PANTHER" id="PTHR43817:SF1">
    <property type="entry name" value="HYDROLASE, FAMILY 43, PUTATIVE (AFU_ORTHOLOGUE AFUA_3G01660)-RELATED"/>
    <property type="match status" value="1"/>
</dbReference>
<dbReference type="AlphaFoldDB" id="A0A4S8QB06"/>
<evidence type="ECO:0000256" key="5">
    <source>
        <dbReference type="RuleBase" id="RU361187"/>
    </source>
</evidence>
<dbReference type="Gene3D" id="2.115.10.20">
    <property type="entry name" value="Glycosyl hydrolase domain, family 43"/>
    <property type="match status" value="1"/>
</dbReference>
<feature type="chain" id="PRO_5020947857" description="Alpha-N-arabinofuranosidase" evidence="7">
    <location>
        <begin position="41"/>
        <end position="365"/>
    </location>
</feature>
<evidence type="ECO:0000313" key="9">
    <source>
        <dbReference type="Proteomes" id="UP000308760"/>
    </source>
</evidence>
<dbReference type="InterPro" id="IPR006710">
    <property type="entry name" value="Glyco_hydro_43"/>
</dbReference>
<feature type="region of interest" description="Disordered" evidence="6">
    <location>
        <begin position="325"/>
        <end position="365"/>
    </location>
</feature>
<dbReference type="GO" id="GO:0005975">
    <property type="term" value="P:carbohydrate metabolic process"/>
    <property type="evidence" value="ECO:0007669"/>
    <property type="project" value="InterPro"/>
</dbReference>
<evidence type="ECO:0008006" key="10">
    <source>
        <dbReference type="Google" id="ProtNLM"/>
    </source>
</evidence>
<dbReference type="Proteomes" id="UP000308760">
    <property type="component" value="Unassembled WGS sequence"/>
</dbReference>
<keyword evidence="3 5" id="KW-0378">Hydrolase</keyword>
<dbReference type="CDD" id="cd18820">
    <property type="entry name" value="GH43_LbAraf43-like"/>
    <property type="match status" value="1"/>
</dbReference>
<evidence type="ECO:0000256" key="1">
    <source>
        <dbReference type="ARBA" id="ARBA00009865"/>
    </source>
</evidence>
<protein>
    <recommendedName>
        <fullName evidence="10">Alpha-N-arabinofuranosidase</fullName>
    </recommendedName>
</protein>
<dbReference type="OrthoDB" id="177947at2"/>
<sequence length="365" mass="39733">MMNTTPQRRGKRMRRSALAAVAAAALAGLTSLVVLNGAGAEEAGDADQTANDVEAAQASVTNPLVPNGADPWLEYYDGNYYMAATTWDSTVTMRSSPTLAGLADASAEVVWDDAGAADRCCSHWAPEFHQIDGTWYLMYTSGNSQTNFDGQRLHVLRSTGDTPAGPYEFMSTPMPDRWNIDGTYLELGDQLYMLWSEWYGEDQSNWIAEMSDPWTLVEGTETIISQPEHDWETVGGRVNEAPEVLQHDGDTFIVYSASQCATADYKLGMLTYNGGDPLDRSSWPKSDEPVFEQGNGVYTTGHNGFFTSPDGSEHWLVYHGNDDPEGGCGSSRSTRVQPFTFNEDGTPNFGEPVGNGVEIPAPSGE</sequence>
<evidence type="ECO:0000256" key="4">
    <source>
        <dbReference type="ARBA" id="ARBA00023295"/>
    </source>
</evidence>
<evidence type="ECO:0000256" key="3">
    <source>
        <dbReference type="ARBA" id="ARBA00022801"/>
    </source>
</evidence>
<dbReference type="GO" id="GO:0004553">
    <property type="term" value="F:hydrolase activity, hydrolyzing O-glycosyl compounds"/>
    <property type="evidence" value="ECO:0007669"/>
    <property type="project" value="InterPro"/>
</dbReference>
<dbReference type="Pfam" id="PF04616">
    <property type="entry name" value="Glyco_hydro_43"/>
    <property type="match status" value="1"/>
</dbReference>
<organism evidence="8 9">
    <name type="scientific">Glycomyces buryatensis</name>
    <dbReference type="NCBI Taxonomy" id="2570927"/>
    <lineage>
        <taxon>Bacteria</taxon>
        <taxon>Bacillati</taxon>
        <taxon>Actinomycetota</taxon>
        <taxon>Actinomycetes</taxon>
        <taxon>Glycomycetales</taxon>
        <taxon>Glycomycetaceae</taxon>
        <taxon>Glycomyces</taxon>
    </lineage>
</organism>
<comment type="similarity">
    <text evidence="1 5">Belongs to the glycosyl hydrolase 43 family.</text>
</comment>
<dbReference type="PROSITE" id="PS51318">
    <property type="entry name" value="TAT"/>
    <property type="match status" value="1"/>
</dbReference>
<evidence type="ECO:0000256" key="7">
    <source>
        <dbReference type="SAM" id="SignalP"/>
    </source>
</evidence>
<keyword evidence="2 7" id="KW-0732">Signal</keyword>
<keyword evidence="4 5" id="KW-0326">Glycosidase</keyword>
<evidence type="ECO:0000256" key="6">
    <source>
        <dbReference type="SAM" id="MobiDB-lite"/>
    </source>
</evidence>